<keyword evidence="1" id="KW-1133">Transmembrane helix</keyword>
<proteinExistence type="predicted"/>
<protein>
    <submittedName>
        <fullName evidence="2">Uncharacterized protein</fullName>
    </submittedName>
</protein>
<sequence>MQRKRRFSSFQVIDSLDDHLYEETSEMSRLLIIGLGAVCFSTIIVCETAFIDFSPTFFRYYSNVKGYKTAIMLAVMTAFYTLTRACSIYLAIRVRPQYILTVHYVI</sequence>
<reference evidence="2" key="1">
    <citation type="submission" date="2020-11" db="EMBL/GenBank/DDBJ databases">
        <authorList>
            <person name="Tran Van P."/>
        </authorList>
    </citation>
    <scope>NUCLEOTIDE SEQUENCE</scope>
</reference>
<feature type="transmembrane region" description="Helical" evidence="1">
    <location>
        <begin position="71"/>
        <end position="92"/>
    </location>
</feature>
<evidence type="ECO:0000313" key="2">
    <source>
        <dbReference type="EMBL" id="CAD7656417.1"/>
    </source>
</evidence>
<keyword evidence="1" id="KW-0472">Membrane</keyword>
<name>A0A7R9MC73_9ACAR</name>
<accession>A0A7R9MC73</accession>
<dbReference type="Proteomes" id="UP000728032">
    <property type="component" value="Unassembled WGS sequence"/>
</dbReference>
<feature type="non-terminal residue" evidence="2">
    <location>
        <position position="1"/>
    </location>
</feature>
<dbReference type="OrthoDB" id="413079at2759"/>
<feature type="transmembrane region" description="Helical" evidence="1">
    <location>
        <begin position="30"/>
        <end position="51"/>
    </location>
</feature>
<evidence type="ECO:0000313" key="3">
    <source>
        <dbReference type="Proteomes" id="UP000728032"/>
    </source>
</evidence>
<gene>
    <name evidence="2" type="ORF">ONB1V03_LOCUS13054</name>
</gene>
<organism evidence="2">
    <name type="scientific">Oppiella nova</name>
    <dbReference type="NCBI Taxonomy" id="334625"/>
    <lineage>
        <taxon>Eukaryota</taxon>
        <taxon>Metazoa</taxon>
        <taxon>Ecdysozoa</taxon>
        <taxon>Arthropoda</taxon>
        <taxon>Chelicerata</taxon>
        <taxon>Arachnida</taxon>
        <taxon>Acari</taxon>
        <taxon>Acariformes</taxon>
        <taxon>Sarcoptiformes</taxon>
        <taxon>Oribatida</taxon>
        <taxon>Brachypylina</taxon>
        <taxon>Oppioidea</taxon>
        <taxon>Oppiidae</taxon>
        <taxon>Oppiella</taxon>
    </lineage>
</organism>
<dbReference type="EMBL" id="CAJPVJ010011074">
    <property type="protein sequence ID" value="CAG2173604.1"/>
    <property type="molecule type" value="Genomic_DNA"/>
</dbReference>
<keyword evidence="1" id="KW-0812">Transmembrane</keyword>
<keyword evidence="3" id="KW-1185">Reference proteome</keyword>
<dbReference type="AlphaFoldDB" id="A0A7R9MC73"/>
<evidence type="ECO:0000256" key="1">
    <source>
        <dbReference type="SAM" id="Phobius"/>
    </source>
</evidence>
<dbReference type="EMBL" id="OC925899">
    <property type="protein sequence ID" value="CAD7656417.1"/>
    <property type="molecule type" value="Genomic_DNA"/>
</dbReference>